<feature type="compositionally biased region" description="Low complexity" evidence="1">
    <location>
        <begin position="56"/>
        <end position="66"/>
    </location>
</feature>
<dbReference type="Proteomes" id="UP001642502">
    <property type="component" value="Unassembled WGS sequence"/>
</dbReference>
<evidence type="ECO:0000256" key="1">
    <source>
        <dbReference type="SAM" id="MobiDB-lite"/>
    </source>
</evidence>
<name>A0ABP0DGW5_9PEZI</name>
<keyword evidence="4" id="KW-1185">Reference proteome</keyword>
<organism evidence="3 4">
    <name type="scientific">Sporothrix epigloea</name>
    <dbReference type="NCBI Taxonomy" id="1892477"/>
    <lineage>
        <taxon>Eukaryota</taxon>
        <taxon>Fungi</taxon>
        <taxon>Dikarya</taxon>
        <taxon>Ascomycota</taxon>
        <taxon>Pezizomycotina</taxon>
        <taxon>Sordariomycetes</taxon>
        <taxon>Sordariomycetidae</taxon>
        <taxon>Ophiostomatales</taxon>
        <taxon>Ophiostomataceae</taxon>
        <taxon>Sporothrix</taxon>
    </lineage>
</organism>
<feature type="region of interest" description="Disordered" evidence="1">
    <location>
        <begin position="21"/>
        <end position="82"/>
    </location>
</feature>
<accession>A0ABP0DGW5</accession>
<feature type="compositionally biased region" description="Low complexity" evidence="1">
    <location>
        <begin position="29"/>
        <end position="49"/>
    </location>
</feature>
<feature type="compositionally biased region" description="Acidic residues" evidence="1">
    <location>
        <begin position="359"/>
        <end position="369"/>
    </location>
</feature>
<protein>
    <recommendedName>
        <fullName evidence="2">WKF domain-containing protein</fullName>
    </recommendedName>
</protein>
<dbReference type="PANTHER" id="PTHR22306">
    <property type="entry name" value="CHROMOSOME 7 OPEN READING FRAME 50"/>
    <property type="match status" value="1"/>
</dbReference>
<feature type="region of interest" description="Disordered" evidence="1">
    <location>
        <begin position="312"/>
        <end position="393"/>
    </location>
</feature>
<proteinExistence type="predicted"/>
<evidence type="ECO:0000313" key="3">
    <source>
        <dbReference type="EMBL" id="CAK7267029.1"/>
    </source>
</evidence>
<feature type="region of interest" description="Disordered" evidence="1">
    <location>
        <begin position="95"/>
        <end position="129"/>
    </location>
</feature>
<evidence type="ECO:0000259" key="2">
    <source>
        <dbReference type="Pfam" id="PF10180"/>
    </source>
</evidence>
<feature type="compositionally biased region" description="Low complexity" evidence="1">
    <location>
        <begin position="370"/>
        <end position="383"/>
    </location>
</feature>
<comment type="caution">
    <text evidence="3">The sequence shown here is derived from an EMBL/GenBank/DDBJ whole genome shotgun (WGS) entry which is preliminary data.</text>
</comment>
<evidence type="ECO:0000313" key="4">
    <source>
        <dbReference type="Proteomes" id="UP001642502"/>
    </source>
</evidence>
<dbReference type="Pfam" id="PF10180">
    <property type="entry name" value="WKF"/>
    <property type="match status" value="1"/>
</dbReference>
<feature type="compositionally biased region" description="Low complexity" evidence="1">
    <location>
        <begin position="207"/>
        <end position="221"/>
    </location>
</feature>
<dbReference type="InterPro" id="IPR019327">
    <property type="entry name" value="WKF"/>
</dbReference>
<feature type="region of interest" description="Disordered" evidence="1">
    <location>
        <begin position="207"/>
        <end position="236"/>
    </location>
</feature>
<sequence>MSYASTAPRVPAWKRLGLKLKGSADDSGTASPVIATSTPAPASAFSPSTRRAYPAPSSSQHQSSTPSKRREPPVSAIAQPAAKKQKSVAFADAGTAAATAVTPKKAKKPKKARKKRAEPNPANKEPSNLDRELEYLQLWKTSRETWKFNKNHQSLLIKYVFVGGTNNTGIPATHIDTFYDYISSLQGGVRTRLLAEAREICLSDDNASSNTGMATTTATTGSKDRTAASKAQTEQEAEYARIVSEFRGRSNGSAASSNNGKRPQRLCETDYALRCTEPAKQERLRRRIRAENVVNELAGDEVEAAVTLSAVPAKDTQKSTPVHPVPATTSRGSESRTKPNDGTVKKPARSRKQRTAVDSSDDSESDSDSDSSSSSSDDSNSSESDSDSDSDED</sequence>
<feature type="domain" description="WKF" evidence="2">
    <location>
        <begin position="134"/>
        <end position="200"/>
    </location>
</feature>
<feature type="compositionally biased region" description="Acidic residues" evidence="1">
    <location>
        <begin position="384"/>
        <end position="393"/>
    </location>
</feature>
<reference evidence="3 4" key="1">
    <citation type="submission" date="2024-01" db="EMBL/GenBank/DDBJ databases">
        <authorList>
            <person name="Allen C."/>
            <person name="Tagirdzhanova G."/>
        </authorList>
    </citation>
    <scope>NUCLEOTIDE SEQUENCE [LARGE SCALE GENOMIC DNA]</scope>
    <source>
        <strain evidence="3 4">CBS 119000</strain>
    </source>
</reference>
<feature type="compositionally biased region" description="Basic residues" evidence="1">
    <location>
        <begin position="104"/>
        <end position="116"/>
    </location>
</feature>
<dbReference type="EMBL" id="CAWUON010000023">
    <property type="protein sequence ID" value="CAK7267029.1"/>
    <property type="molecule type" value="Genomic_DNA"/>
</dbReference>
<dbReference type="PANTHER" id="PTHR22306:SF2">
    <property type="entry name" value="CHROMOSOME 7 OPEN READING FRAME 50"/>
    <property type="match status" value="1"/>
</dbReference>
<gene>
    <name evidence="3" type="ORF">SEPCBS119000_002334</name>
</gene>